<evidence type="ECO:0000256" key="5">
    <source>
        <dbReference type="SAM" id="MobiDB-lite"/>
    </source>
</evidence>
<name>A0AA88DKT2_FICCA</name>
<evidence type="ECO:0000259" key="6">
    <source>
        <dbReference type="SMART" id="SM00645"/>
    </source>
</evidence>
<feature type="region of interest" description="Disordered" evidence="5">
    <location>
        <begin position="1"/>
        <end position="47"/>
    </location>
</feature>
<dbReference type="Proteomes" id="UP001187192">
    <property type="component" value="Unassembled WGS sequence"/>
</dbReference>
<evidence type="ECO:0000256" key="4">
    <source>
        <dbReference type="ARBA" id="ARBA00022807"/>
    </source>
</evidence>
<dbReference type="InterPro" id="IPR038765">
    <property type="entry name" value="Papain-like_cys_pep_sf"/>
</dbReference>
<dbReference type="PANTHER" id="PTHR12411">
    <property type="entry name" value="CYSTEINE PROTEASE FAMILY C1-RELATED"/>
    <property type="match status" value="1"/>
</dbReference>
<keyword evidence="4" id="KW-0788">Thiol protease</keyword>
<organism evidence="7 8">
    <name type="scientific">Ficus carica</name>
    <name type="common">Common fig</name>
    <dbReference type="NCBI Taxonomy" id="3494"/>
    <lineage>
        <taxon>Eukaryota</taxon>
        <taxon>Viridiplantae</taxon>
        <taxon>Streptophyta</taxon>
        <taxon>Embryophyta</taxon>
        <taxon>Tracheophyta</taxon>
        <taxon>Spermatophyta</taxon>
        <taxon>Magnoliopsida</taxon>
        <taxon>eudicotyledons</taxon>
        <taxon>Gunneridae</taxon>
        <taxon>Pentapetalae</taxon>
        <taxon>rosids</taxon>
        <taxon>fabids</taxon>
        <taxon>Rosales</taxon>
        <taxon>Moraceae</taxon>
        <taxon>Ficeae</taxon>
        <taxon>Ficus</taxon>
    </lineage>
</organism>
<protein>
    <recommendedName>
        <fullName evidence="6">Peptidase C1A papain C-terminal domain-containing protein</fullName>
    </recommendedName>
</protein>
<feature type="compositionally biased region" description="Basic residues" evidence="5">
    <location>
        <begin position="25"/>
        <end position="34"/>
    </location>
</feature>
<accession>A0AA88DKT2</accession>
<dbReference type="Pfam" id="PF00112">
    <property type="entry name" value="Peptidase_C1"/>
    <property type="match status" value="1"/>
</dbReference>
<keyword evidence="3" id="KW-0378">Hydrolase</keyword>
<comment type="caution">
    <text evidence="7">The sequence shown here is derived from an EMBL/GenBank/DDBJ whole genome shotgun (WGS) entry which is preliminary data.</text>
</comment>
<comment type="similarity">
    <text evidence="1">Belongs to the peptidase C1 family.</text>
</comment>
<dbReference type="SMART" id="SM00645">
    <property type="entry name" value="Pept_C1"/>
    <property type="match status" value="1"/>
</dbReference>
<dbReference type="GO" id="GO:0008234">
    <property type="term" value="F:cysteine-type peptidase activity"/>
    <property type="evidence" value="ECO:0007669"/>
    <property type="project" value="UniProtKB-KW"/>
</dbReference>
<evidence type="ECO:0000313" key="7">
    <source>
        <dbReference type="EMBL" id="GMN57092.1"/>
    </source>
</evidence>
<dbReference type="AlphaFoldDB" id="A0AA88DKT2"/>
<feature type="compositionally biased region" description="Basic and acidic residues" evidence="5">
    <location>
        <begin position="35"/>
        <end position="46"/>
    </location>
</feature>
<proteinExistence type="inferred from homology"/>
<reference evidence="7" key="1">
    <citation type="submission" date="2023-07" db="EMBL/GenBank/DDBJ databases">
        <title>draft genome sequence of fig (Ficus carica).</title>
        <authorList>
            <person name="Takahashi T."/>
            <person name="Nishimura K."/>
        </authorList>
    </citation>
    <scope>NUCLEOTIDE SEQUENCE</scope>
</reference>
<dbReference type="SUPFAM" id="SSF54001">
    <property type="entry name" value="Cysteine proteinases"/>
    <property type="match status" value="1"/>
</dbReference>
<dbReference type="Gene3D" id="3.90.70.10">
    <property type="entry name" value="Cysteine proteinases"/>
    <property type="match status" value="1"/>
</dbReference>
<keyword evidence="2" id="KW-0645">Protease</keyword>
<evidence type="ECO:0000256" key="2">
    <source>
        <dbReference type="ARBA" id="ARBA00022670"/>
    </source>
</evidence>
<evidence type="ECO:0000256" key="3">
    <source>
        <dbReference type="ARBA" id="ARBA00022801"/>
    </source>
</evidence>
<dbReference type="EMBL" id="BTGU01000068">
    <property type="protein sequence ID" value="GMN57092.1"/>
    <property type="molecule type" value="Genomic_DNA"/>
</dbReference>
<feature type="domain" description="Peptidase C1A papain C-terminal" evidence="6">
    <location>
        <begin position="36"/>
        <end position="243"/>
    </location>
</feature>
<dbReference type="InterPro" id="IPR013128">
    <property type="entry name" value="Peptidase_C1A"/>
</dbReference>
<dbReference type="InterPro" id="IPR000668">
    <property type="entry name" value="Peptidase_C1A_C"/>
</dbReference>
<dbReference type="GO" id="GO:0006508">
    <property type="term" value="P:proteolysis"/>
    <property type="evidence" value="ECO:0007669"/>
    <property type="project" value="UniProtKB-KW"/>
</dbReference>
<evidence type="ECO:0000256" key="1">
    <source>
        <dbReference type="ARBA" id="ARBA00008455"/>
    </source>
</evidence>
<keyword evidence="8" id="KW-1185">Reference proteome</keyword>
<evidence type="ECO:0000313" key="8">
    <source>
        <dbReference type="Proteomes" id="UP001187192"/>
    </source>
</evidence>
<gene>
    <name evidence="7" type="ORF">TIFTF001_026196</name>
</gene>
<sequence length="255" mass="29422">MKREEGYDAGGSRVGAREGGVSAQRGRRGRRRESHRSDGEIRRRMEQSSLHPTCWAESIASCLEAQLRQFHHIDVRLSIQELVNSVPKDPPEGGSIREAPKFIMKYGMRHEEDYPYSGLPNFPPLSPPRELYGRRIYPLRRHNGYSVLTNKNGDTEILHWLRRSPLIAGLFTDKKFDDVEWDIYSTKKRNTEDDHSVVLAGYGVAIQTKYLLIQNSFGSSWGINGYGRILNCEDYRIVVFVPHIRPIEELFTYIE</sequence>